<dbReference type="SUPFAM" id="SSF46689">
    <property type="entry name" value="Homeodomain-like"/>
    <property type="match status" value="2"/>
</dbReference>
<keyword evidence="6" id="KW-1185">Reference proteome</keyword>
<organism evidence="5 6">
    <name type="scientific">Chimaeribacter californicus</name>
    <dbReference type="NCBI Taxonomy" id="2060067"/>
    <lineage>
        <taxon>Bacteria</taxon>
        <taxon>Pseudomonadati</taxon>
        <taxon>Pseudomonadota</taxon>
        <taxon>Gammaproteobacteria</taxon>
        <taxon>Enterobacterales</taxon>
        <taxon>Yersiniaceae</taxon>
        <taxon>Chimaeribacter</taxon>
    </lineage>
</organism>
<dbReference type="PROSITE" id="PS01124">
    <property type="entry name" value="HTH_ARAC_FAMILY_2"/>
    <property type="match status" value="1"/>
</dbReference>
<dbReference type="Pfam" id="PF02311">
    <property type="entry name" value="AraC_binding"/>
    <property type="match status" value="1"/>
</dbReference>
<dbReference type="Gene3D" id="2.60.120.10">
    <property type="entry name" value="Jelly Rolls"/>
    <property type="match status" value="1"/>
</dbReference>
<dbReference type="OrthoDB" id="9809338at2"/>
<dbReference type="RefSeq" id="WP_101817966.1">
    <property type="nucleotide sequence ID" value="NZ_PJZF01000021.1"/>
</dbReference>
<keyword evidence="2" id="KW-0238">DNA-binding</keyword>
<dbReference type="InterPro" id="IPR009057">
    <property type="entry name" value="Homeodomain-like_sf"/>
</dbReference>
<reference evidence="5 6" key="1">
    <citation type="submission" date="2017-12" db="EMBL/GenBank/DDBJ databases">
        <title>Characterization of six clinical isolates of Enterochimera gen. nov., a novel genus of the Yersiniaciae family and the three species Enterochimera arupensis sp. nov., Enterochimera coloradensis sp. nov, and Enterochimera californica sp. nov.</title>
        <authorList>
            <person name="Rossi A."/>
            <person name="Fisher M."/>
        </authorList>
    </citation>
    <scope>NUCLEOTIDE SEQUENCE [LARGE SCALE GENOMIC DNA]</scope>
    <source>
        <strain evidence="6">2015-Iso6</strain>
    </source>
</reference>
<proteinExistence type="predicted"/>
<evidence type="ECO:0000256" key="3">
    <source>
        <dbReference type="ARBA" id="ARBA00023163"/>
    </source>
</evidence>
<dbReference type="PANTHER" id="PTHR46796:SF2">
    <property type="entry name" value="TRANSCRIPTIONAL REGULATORY PROTEIN"/>
    <property type="match status" value="1"/>
</dbReference>
<dbReference type="GO" id="GO:0003700">
    <property type="term" value="F:DNA-binding transcription factor activity"/>
    <property type="evidence" value="ECO:0007669"/>
    <property type="project" value="InterPro"/>
</dbReference>
<evidence type="ECO:0000313" key="6">
    <source>
        <dbReference type="Proteomes" id="UP000234240"/>
    </source>
</evidence>
<protein>
    <submittedName>
        <fullName evidence="5">AraC family transcriptional regulator</fullName>
    </submittedName>
</protein>
<dbReference type="InterPro" id="IPR037923">
    <property type="entry name" value="HTH-like"/>
</dbReference>
<gene>
    <name evidence="5" type="ORF">CYR55_19260</name>
</gene>
<dbReference type="SMART" id="SM00342">
    <property type="entry name" value="HTH_ARAC"/>
    <property type="match status" value="1"/>
</dbReference>
<dbReference type="Proteomes" id="UP000234240">
    <property type="component" value="Unassembled WGS sequence"/>
</dbReference>
<dbReference type="GO" id="GO:0043565">
    <property type="term" value="F:sequence-specific DNA binding"/>
    <property type="evidence" value="ECO:0007669"/>
    <property type="project" value="InterPro"/>
</dbReference>
<evidence type="ECO:0000259" key="4">
    <source>
        <dbReference type="PROSITE" id="PS01124"/>
    </source>
</evidence>
<dbReference type="PANTHER" id="PTHR46796">
    <property type="entry name" value="HTH-TYPE TRANSCRIPTIONAL ACTIVATOR RHAS-RELATED"/>
    <property type="match status" value="1"/>
</dbReference>
<dbReference type="InterPro" id="IPR003313">
    <property type="entry name" value="AraC-bd"/>
</dbReference>
<evidence type="ECO:0000256" key="2">
    <source>
        <dbReference type="ARBA" id="ARBA00023125"/>
    </source>
</evidence>
<evidence type="ECO:0000313" key="5">
    <source>
        <dbReference type="EMBL" id="PLR32398.1"/>
    </source>
</evidence>
<name>A0A2N5DY25_9GAMM</name>
<dbReference type="AlphaFoldDB" id="A0A2N5DY25"/>
<feature type="domain" description="HTH araC/xylS-type" evidence="4">
    <location>
        <begin position="175"/>
        <end position="272"/>
    </location>
</feature>
<dbReference type="InterPro" id="IPR014710">
    <property type="entry name" value="RmlC-like_jellyroll"/>
</dbReference>
<keyword evidence="3" id="KW-0804">Transcription</keyword>
<evidence type="ECO:0000256" key="1">
    <source>
        <dbReference type="ARBA" id="ARBA00023015"/>
    </source>
</evidence>
<accession>A0A2N5DY25</accession>
<keyword evidence="1" id="KW-0805">Transcription regulation</keyword>
<comment type="caution">
    <text evidence="5">The sequence shown here is derived from an EMBL/GenBank/DDBJ whole genome shotgun (WGS) entry which is preliminary data.</text>
</comment>
<dbReference type="Pfam" id="PF12833">
    <property type="entry name" value="HTH_18"/>
    <property type="match status" value="1"/>
</dbReference>
<sequence>MQGVPDQFECETDRAQFRQLSGLPGVELYRAHIRRHVFEPHTHEAFGIGMIEAGTERFRYRGVQHVAGPGSLVLMNPDELHTGQAETEGGWRYRMIYIDPARLATLSGEPGWWFSPEAVRRDPHTAQQLAVTLGALWQSTDALATDGLMLSLVDLLRPHAHRPPSPPPEAAHRFDRVKACLHARFAEPLTLVELAAEAALSPYHFQRRFKAHFHVTPHQMLMAIRLYRAKLLLAAGVGAAQVAAEVGLTDQAHLTRAFANRYGVTPVRYQRAVTGR</sequence>
<dbReference type="InterPro" id="IPR050204">
    <property type="entry name" value="AraC_XylS_family_regulators"/>
</dbReference>
<dbReference type="InterPro" id="IPR018060">
    <property type="entry name" value="HTH_AraC"/>
</dbReference>
<dbReference type="EMBL" id="PJZF01000021">
    <property type="protein sequence ID" value="PLR32398.1"/>
    <property type="molecule type" value="Genomic_DNA"/>
</dbReference>
<dbReference type="Gene3D" id="1.10.10.60">
    <property type="entry name" value="Homeodomain-like"/>
    <property type="match status" value="1"/>
</dbReference>
<dbReference type="SUPFAM" id="SSF51215">
    <property type="entry name" value="Regulatory protein AraC"/>
    <property type="match status" value="1"/>
</dbReference>